<sequence length="167" mass="19553">MPIVDELRTSISNRINISQVKAFVVQESYRTTCNRRVAIEEIEKILDCMQCSENRKVSLAERLRDDGYDSSRRNFWEILLGQSSLLFLRLVCTPISLITNIGGFYKTEAGKYDSDAFLRGLKEELRYPLVPLRIQEFLELVERAKLRENDLAIQQFRQNMCRKRINA</sequence>
<dbReference type="Proteomes" id="UP000775213">
    <property type="component" value="Unassembled WGS sequence"/>
</dbReference>
<evidence type="ECO:0000313" key="1">
    <source>
        <dbReference type="EMBL" id="KAH0460147.1"/>
    </source>
</evidence>
<comment type="caution">
    <text evidence="1">The sequence shown here is derived from an EMBL/GenBank/DDBJ whole genome shotgun (WGS) entry which is preliminary data.</text>
</comment>
<proteinExistence type="predicted"/>
<keyword evidence="2" id="KW-1185">Reference proteome</keyword>
<dbReference type="AlphaFoldDB" id="A0AAV7GVY7"/>
<dbReference type="EMBL" id="JAGFBR010000010">
    <property type="protein sequence ID" value="KAH0460147.1"/>
    <property type="molecule type" value="Genomic_DNA"/>
</dbReference>
<protein>
    <submittedName>
        <fullName evidence="1">Uncharacterized protein</fullName>
    </submittedName>
</protein>
<evidence type="ECO:0000313" key="2">
    <source>
        <dbReference type="Proteomes" id="UP000775213"/>
    </source>
</evidence>
<accession>A0AAV7GVY7</accession>
<gene>
    <name evidence="1" type="ORF">IEQ34_010810</name>
</gene>
<reference evidence="1 2" key="1">
    <citation type="journal article" date="2021" name="Hortic Res">
        <title>Chromosome-scale assembly of the Dendrobium chrysotoxum genome enhances the understanding of orchid evolution.</title>
        <authorList>
            <person name="Zhang Y."/>
            <person name="Zhang G.Q."/>
            <person name="Zhang D."/>
            <person name="Liu X.D."/>
            <person name="Xu X.Y."/>
            <person name="Sun W.H."/>
            <person name="Yu X."/>
            <person name="Zhu X."/>
            <person name="Wang Z.W."/>
            <person name="Zhao X."/>
            <person name="Zhong W.Y."/>
            <person name="Chen H."/>
            <person name="Yin W.L."/>
            <person name="Huang T."/>
            <person name="Niu S.C."/>
            <person name="Liu Z.J."/>
        </authorList>
    </citation>
    <scope>NUCLEOTIDE SEQUENCE [LARGE SCALE GENOMIC DNA]</scope>
    <source>
        <strain evidence="1">Lindl</strain>
    </source>
</reference>
<organism evidence="1 2">
    <name type="scientific">Dendrobium chrysotoxum</name>
    <name type="common">Orchid</name>
    <dbReference type="NCBI Taxonomy" id="161865"/>
    <lineage>
        <taxon>Eukaryota</taxon>
        <taxon>Viridiplantae</taxon>
        <taxon>Streptophyta</taxon>
        <taxon>Embryophyta</taxon>
        <taxon>Tracheophyta</taxon>
        <taxon>Spermatophyta</taxon>
        <taxon>Magnoliopsida</taxon>
        <taxon>Liliopsida</taxon>
        <taxon>Asparagales</taxon>
        <taxon>Orchidaceae</taxon>
        <taxon>Epidendroideae</taxon>
        <taxon>Malaxideae</taxon>
        <taxon>Dendrobiinae</taxon>
        <taxon>Dendrobium</taxon>
    </lineage>
</organism>
<name>A0AAV7GVY7_DENCH</name>